<dbReference type="AlphaFoldDB" id="D2UD94"/>
<proteinExistence type="predicted"/>
<reference evidence="1 2" key="1">
    <citation type="journal article" date="2009" name="BMC Genomics">
        <title>The complete genome sequence of Xanthomonas albilineans provides new insights into the reductive genome evolution of the xylem-limited Xanthomonadaceae.</title>
        <authorList>
            <person name="Pieretti I."/>
            <person name="Royer M."/>
            <person name="Barbe V."/>
            <person name="Carrere S."/>
            <person name="Koebnik R."/>
            <person name="Cociancich S."/>
            <person name="Couloux A."/>
            <person name="Darrasse A."/>
            <person name="Gouzy J."/>
            <person name="Jacques M.A."/>
            <person name="Lauber E."/>
            <person name="Manceau C."/>
            <person name="Mangenot S."/>
            <person name="Poussier S."/>
            <person name="Segurens B."/>
            <person name="Szurek B."/>
            <person name="Verdier V."/>
            <person name="Arlat M."/>
            <person name="Rott P."/>
        </authorList>
    </citation>
    <scope>NUCLEOTIDE SEQUENCE [LARGE SCALE GENOMIC DNA]</scope>
    <source>
        <strain evidence="2">GPE PC73 / CFBP 7063</strain>
    </source>
</reference>
<accession>D2UD94</accession>
<evidence type="ECO:0000313" key="2">
    <source>
        <dbReference type="Proteomes" id="UP000001890"/>
    </source>
</evidence>
<sequence length="71" mass="7758">MQATCLDFGQCWWIEFWSCHHRQGAHGDQGSVAETNSFGALLMKEMGDDVGSTCSPDVCLDGASFDAAWIK</sequence>
<protein>
    <submittedName>
        <fullName evidence="1">Uncharacterized protein</fullName>
    </submittedName>
</protein>
<organism evidence="1 2">
    <name type="scientific">Xanthomonas albilineans (strain GPE PC73 / CFBP 7063)</name>
    <dbReference type="NCBI Taxonomy" id="380358"/>
    <lineage>
        <taxon>Bacteria</taxon>
        <taxon>Pseudomonadati</taxon>
        <taxon>Pseudomonadota</taxon>
        <taxon>Gammaproteobacteria</taxon>
        <taxon>Lysobacterales</taxon>
        <taxon>Lysobacteraceae</taxon>
        <taxon>Xanthomonas</taxon>
    </lineage>
</organism>
<dbReference type="EMBL" id="FP565176">
    <property type="protein sequence ID" value="CBA15875.1"/>
    <property type="molecule type" value="Genomic_DNA"/>
</dbReference>
<keyword evidence="2" id="KW-1185">Reference proteome</keyword>
<name>D2UD94_XANAP</name>
<dbReference type="KEGG" id="xal:XALC_1368"/>
<gene>
    <name evidence="1" type="ordered locus">XALc_1368</name>
</gene>
<evidence type="ECO:0000313" key="1">
    <source>
        <dbReference type="EMBL" id="CBA15875.1"/>
    </source>
</evidence>
<dbReference type="Proteomes" id="UP000001890">
    <property type="component" value="Chromosome"/>
</dbReference>